<dbReference type="GO" id="GO:0016301">
    <property type="term" value="F:kinase activity"/>
    <property type="evidence" value="ECO:0007669"/>
    <property type="project" value="UniProtKB-KW"/>
</dbReference>
<evidence type="ECO:0000313" key="3">
    <source>
        <dbReference type="Proteomes" id="UP001073227"/>
    </source>
</evidence>
<keyword evidence="2" id="KW-0418">Kinase</keyword>
<dbReference type="InterPro" id="IPR036953">
    <property type="entry name" value="GreA/GreB_C_sf"/>
</dbReference>
<evidence type="ECO:0000256" key="1">
    <source>
        <dbReference type="SAM" id="MobiDB-lite"/>
    </source>
</evidence>
<protein>
    <submittedName>
        <fullName evidence="2">Nucleoside-diphosphate kinase</fullName>
    </submittedName>
</protein>
<feature type="region of interest" description="Disordered" evidence="1">
    <location>
        <begin position="155"/>
        <end position="196"/>
    </location>
</feature>
<comment type="caution">
    <text evidence="2">The sequence shown here is derived from an EMBL/GenBank/DDBJ whole genome shotgun (WGS) entry which is preliminary data.</text>
</comment>
<proteinExistence type="predicted"/>
<keyword evidence="3" id="KW-1185">Reference proteome</keyword>
<organism evidence="2 3">
    <name type="scientific">Hoeflea algicola</name>
    <dbReference type="NCBI Taxonomy" id="2983763"/>
    <lineage>
        <taxon>Bacteria</taxon>
        <taxon>Pseudomonadati</taxon>
        <taxon>Pseudomonadota</taxon>
        <taxon>Alphaproteobacteria</taxon>
        <taxon>Hyphomicrobiales</taxon>
        <taxon>Rhizobiaceae</taxon>
        <taxon>Hoeflea</taxon>
    </lineage>
</organism>
<dbReference type="Proteomes" id="UP001073227">
    <property type="component" value="Unassembled WGS sequence"/>
</dbReference>
<dbReference type="EMBL" id="JAOVZR010000001">
    <property type="protein sequence ID" value="MCY0148080.1"/>
    <property type="molecule type" value="Genomic_DNA"/>
</dbReference>
<sequence>MQGTSSPFPVMRRQELAQSEIAMWKNQECTLTSKDFAILETMYDRRLMLTDGVCQVLRHKLDTARVVFGEDVPDNIVTLNSRVRYRVGELSAQTAIITQDAMAGIVGQSLPLTTARGLALLGLEESACLTLPKQENGIPERILLEEVLFQPETARRQRLKQQRNRGGIHLAYDAGSERDPQTHSDSGDNDPGPSAA</sequence>
<evidence type="ECO:0000313" key="2">
    <source>
        <dbReference type="EMBL" id="MCY0148080.1"/>
    </source>
</evidence>
<dbReference type="Gene3D" id="3.10.50.30">
    <property type="entry name" value="Transcription elongation factor, GreA/GreB, C-terminal domain"/>
    <property type="match status" value="1"/>
</dbReference>
<gene>
    <name evidence="2" type="ORF">OEG84_10250</name>
</gene>
<dbReference type="RefSeq" id="WP_267653667.1">
    <property type="nucleotide sequence ID" value="NZ_JAOVZR010000001.1"/>
</dbReference>
<accession>A0ABT3Z8H9</accession>
<name>A0ABT3Z8H9_9HYPH</name>
<feature type="compositionally biased region" description="Basic and acidic residues" evidence="1">
    <location>
        <begin position="175"/>
        <end position="186"/>
    </location>
</feature>
<keyword evidence="2" id="KW-0808">Transferase</keyword>
<reference evidence="2" key="1">
    <citation type="submission" date="2022-10" db="EMBL/GenBank/DDBJ databases">
        <title>Hoeflea sp. G2-23, isolated from marine algae.</title>
        <authorList>
            <person name="Kristyanto S."/>
            <person name="Kim J.M."/>
            <person name="Jeon C.O."/>
        </authorList>
    </citation>
    <scope>NUCLEOTIDE SEQUENCE</scope>
    <source>
        <strain evidence="2">G2-23</strain>
    </source>
</reference>